<protein>
    <submittedName>
        <fullName evidence="1">Uncharacterized protein</fullName>
    </submittedName>
</protein>
<comment type="caution">
    <text evidence="1">The sequence shown here is derived from an EMBL/GenBank/DDBJ whole genome shotgun (WGS) entry which is preliminary data.</text>
</comment>
<name>A0ABV7SGD2_9ACTN</name>
<organism evidence="1 2">
    <name type="scientific">Streptomyces yaanensis</name>
    <dbReference type="NCBI Taxonomy" id="1142239"/>
    <lineage>
        <taxon>Bacteria</taxon>
        <taxon>Bacillati</taxon>
        <taxon>Actinomycetota</taxon>
        <taxon>Actinomycetes</taxon>
        <taxon>Kitasatosporales</taxon>
        <taxon>Streptomycetaceae</taxon>
        <taxon>Streptomyces</taxon>
    </lineage>
</organism>
<accession>A0ABV7SGD2</accession>
<evidence type="ECO:0000313" key="2">
    <source>
        <dbReference type="Proteomes" id="UP001595701"/>
    </source>
</evidence>
<reference evidence="2" key="1">
    <citation type="journal article" date="2019" name="Int. J. Syst. Evol. Microbiol.">
        <title>The Global Catalogue of Microorganisms (GCM) 10K type strain sequencing project: providing services to taxonomists for standard genome sequencing and annotation.</title>
        <authorList>
            <consortium name="The Broad Institute Genomics Platform"/>
            <consortium name="The Broad Institute Genome Sequencing Center for Infectious Disease"/>
            <person name="Wu L."/>
            <person name="Ma J."/>
        </authorList>
    </citation>
    <scope>NUCLEOTIDE SEQUENCE [LARGE SCALE GENOMIC DNA]</scope>
    <source>
        <strain evidence="2">CGMCC 4.7035</strain>
    </source>
</reference>
<sequence length="82" mass="9209">MPKQPLIAEPVAPARPGTLRRLLVRYCLRPVMESLTALGAIHVATFWHPQLGTPPCYTAADIEDLRQLYRTSLVPFQTRPEA</sequence>
<dbReference type="RefSeq" id="WP_310775123.1">
    <property type="nucleotide sequence ID" value="NZ_JBHRWR010000017.1"/>
</dbReference>
<proteinExistence type="predicted"/>
<gene>
    <name evidence="1" type="ORF">ACFOZ0_22510</name>
</gene>
<dbReference type="Proteomes" id="UP001595701">
    <property type="component" value="Unassembled WGS sequence"/>
</dbReference>
<dbReference type="EMBL" id="JBHRWR010000017">
    <property type="protein sequence ID" value="MFC3576005.1"/>
    <property type="molecule type" value="Genomic_DNA"/>
</dbReference>
<evidence type="ECO:0000313" key="1">
    <source>
        <dbReference type="EMBL" id="MFC3576005.1"/>
    </source>
</evidence>
<keyword evidence="2" id="KW-1185">Reference proteome</keyword>